<dbReference type="Gene3D" id="2.60.120.290">
    <property type="entry name" value="Spermadhesin, CUB domain"/>
    <property type="match status" value="1"/>
</dbReference>
<reference evidence="6" key="2">
    <citation type="submission" date="2012-11" db="EMBL/GenBank/DDBJ databases">
        <authorList>
            <person name="Kuo A."/>
            <person name="Curtis B.A."/>
            <person name="Tanifuji G."/>
            <person name="Burki F."/>
            <person name="Gruber A."/>
            <person name="Irimia M."/>
            <person name="Maruyama S."/>
            <person name="Arias M.C."/>
            <person name="Ball S.G."/>
            <person name="Gile G.H."/>
            <person name="Hirakawa Y."/>
            <person name="Hopkins J.F."/>
            <person name="Rensing S.A."/>
            <person name="Schmutz J."/>
            <person name="Symeonidi A."/>
            <person name="Elias M."/>
            <person name="Eveleigh R.J."/>
            <person name="Herman E.K."/>
            <person name="Klute M.J."/>
            <person name="Nakayama T."/>
            <person name="Obornik M."/>
            <person name="Reyes-Prieto A."/>
            <person name="Armbrust E.V."/>
            <person name="Aves S.J."/>
            <person name="Beiko R.G."/>
            <person name="Coutinho P."/>
            <person name="Dacks J.B."/>
            <person name="Durnford D.G."/>
            <person name="Fast N.M."/>
            <person name="Green B.R."/>
            <person name="Grisdale C."/>
            <person name="Hempe F."/>
            <person name="Henrissat B."/>
            <person name="Hoppner M.P."/>
            <person name="Ishida K.-I."/>
            <person name="Kim E."/>
            <person name="Koreny L."/>
            <person name="Kroth P.G."/>
            <person name="Liu Y."/>
            <person name="Malik S.-B."/>
            <person name="Maier U.G."/>
            <person name="McRose D."/>
            <person name="Mock T."/>
            <person name="Neilson J.A."/>
            <person name="Onodera N.T."/>
            <person name="Poole A.M."/>
            <person name="Pritham E.J."/>
            <person name="Richards T.A."/>
            <person name="Rocap G."/>
            <person name="Roy S.W."/>
            <person name="Sarai C."/>
            <person name="Schaack S."/>
            <person name="Shirato S."/>
            <person name="Slamovits C.H."/>
            <person name="Spencer D.F."/>
            <person name="Suzuki S."/>
            <person name="Worden A.Z."/>
            <person name="Zauner S."/>
            <person name="Barry K."/>
            <person name="Bell C."/>
            <person name="Bharti A.K."/>
            <person name="Crow J.A."/>
            <person name="Grimwood J."/>
            <person name="Kramer R."/>
            <person name="Lindquist E."/>
            <person name="Lucas S."/>
            <person name="Salamov A."/>
            <person name="McFadden G.I."/>
            <person name="Lane C.E."/>
            <person name="Keeling P.J."/>
            <person name="Gray M.W."/>
            <person name="Grigoriev I.V."/>
            <person name="Archibald J.M."/>
        </authorList>
    </citation>
    <scope>NUCLEOTIDE SEQUENCE</scope>
    <source>
        <strain evidence="6">CCMP2712</strain>
    </source>
</reference>
<evidence type="ECO:0000256" key="2">
    <source>
        <dbReference type="ARBA" id="ARBA00023157"/>
    </source>
</evidence>
<dbReference type="PaxDb" id="55529-EKX34332"/>
<feature type="domain" description="CUB" evidence="3">
    <location>
        <begin position="211"/>
        <end position="318"/>
    </location>
</feature>
<dbReference type="GeneID" id="17291056"/>
<keyword evidence="2" id="KW-1015">Disulfide bond</keyword>
<reference evidence="4 6" key="1">
    <citation type="journal article" date="2012" name="Nature">
        <title>Algal genomes reveal evolutionary mosaicism and the fate of nucleomorphs.</title>
        <authorList>
            <consortium name="DOE Joint Genome Institute"/>
            <person name="Curtis B.A."/>
            <person name="Tanifuji G."/>
            <person name="Burki F."/>
            <person name="Gruber A."/>
            <person name="Irimia M."/>
            <person name="Maruyama S."/>
            <person name="Arias M.C."/>
            <person name="Ball S.G."/>
            <person name="Gile G.H."/>
            <person name="Hirakawa Y."/>
            <person name="Hopkins J.F."/>
            <person name="Kuo A."/>
            <person name="Rensing S.A."/>
            <person name="Schmutz J."/>
            <person name="Symeonidi A."/>
            <person name="Elias M."/>
            <person name="Eveleigh R.J."/>
            <person name="Herman E.K."/>
            <person name="Klute M.J."/>
            <person name="Nakayama T."/>
            <person name="Obornik M."/>
            <person name="Reyes-Prieto A."/>
            <person name="Armbrust E.V."/>
            <person name="Aves S.J."/>
            <person name="Beiko R.G."/>
            <person name="Coutinho P."/>
            <person name="Dacks J.B."/>
            <person name="Durnford D.G."/>
            <person name="Fast N.M."/>
            <person name="Green B.R."/>
            <person name="Grisdale C.J."/>
            <person name="Hempel F."/>
            <person name="Henrissat B."/>
            <person name="Hoppner M.P."/>
            <person name="Ishida K."/>
            <person name="Kim E."/>
            <person name="Koreny L."/>
            <person name="Kroth P.G."/>
            <person name="Liu Y."/>
            <person name="Malik S.B."/>
            <person name="Maier U.G."/>
            <person name="McRose D."/>
            <person name="Mock T."/>
            <person name="Neilson J.A."/>
            <person name="Onodera N.T."/>
            <person name="Poole A.M."/>
            <person name="Pritham E.J."/>
            <person name="Richards T.A."/>
            <person name="Rocap G."/>
            <person name="Roy S.W."/>
            <person name="Sarai C."/>
            <person name="Schaack S."/>
            <person name="Shirato S."/>
            <person name="Slamovits C.H."/>
            <person name="Spencer D.F."/>
            <person name="Suzuki S."/>
            <person name="Worden A.Z."/>
            <person name="Zauner S."/>
            <person name="Barry K."/>
            <person name="Bell C."/>
            <person name="Bharti A.K."/>
            <person name="Crow J.A."/>
            <person name="Grimwood J."/>
            <person name="Kramer R."/>
            <person name="Lindquist E."/>
            <person name="Lucas S."/>
            <person name="Salamov A."/>
            <person name="McFadden G.I."/>
            <person name="Lane C.E."/>
            <person name="Keeling P.J."/>
            <person name="Gray M.W."/>
            <person name="Grigoriev I.V."/>
            <person name="Archibald J.M."/>
        </authorList>
    </citation>
    <scope>NUCLEOTIDE SEQUENCE</scope>
    <source>
        <strain evidence="4 6">CCMP2712</strain>
    </source>
</reference>
<dbReference type="InterPro" id="IPR000859">
    <property type="entry name" value="CUB_dom"/>
</dbReference>
<dbReference type="SUPFAM" id="SSF49854">
    <property type="entry name" value="Spermadhesin, CUB domain"/>
    <property type="match status" value="1"/>
</dbReference>
<dbReference type="PROSITE" id="PS01180">
    <property type="entry name" value="CUB"/>
    <property type="match status" value="1"/>
</dbReference>
<gene>
    <name evidence="4" type="ORF">GUITHDRAFT_147306</name>
</gene>
<dbReference type="SMART" id="SM00042">
    <property type="entry name" value="CUB"/>
    <property type="match status" value="1"/>
</dbReference>
<keyword evidence="6" id="KW-1185">Reference proteome</keyword>
<proteinExistence type="predicted"/>
<reference evidence="5" key="3">
    <citation type="submission" date="2015-06" db="UniProtKB">
        <authorList>
            <consortium name="EnsemblProtists"/>
        </authorList>
    </citation>
    <scope>IDENTIFICATION</scope>
</reference>
<dbReference type="Pfam" id="PF00431">
    <property type="entry name" value="CUB"/>
    <property type="match status" value="1"/>
</dbReference>
<organism evidence="4">
    <name type="scientific">Guillardia theta (strain CCMP2712)</name>
    <name type="common">Cryptophyte</name>
    <dbReference type="NCBI Taxonomy" id="905079"/>
    <lineage>
        <taxon>Eukaryota</taxon>
        <taxon>Cryptophyceae</taxon>
        <taxon>Pyrenomonadales</taxon>
        <taxon>Geminigeraceae</taxon>
        <taxon>Guillardia</taxon>
    </lineage>
</organism>
<dbReference type="InterPro" id="IPR035914">
    <property type="entry name" value="Sperma_CUB_dom_sf"/>
</dbReference>
<dbReference type="PANTHER" id="PTHR24251">
    <property type="entry name" value="OVOCHYMASE-RELATED"/>
    <property type="match status" value="1"/>
</dbReference>
<sequence length="1652" mass="180153">MRGVRASVGLLDASVTLQHDSVIKERTLCLPVHSRSEPNPERMRRLSPFNRHARVRASWPWIGVLIFLQFCDPVDSWHAFADSEVVPTIPGTNLVTDLQLPTMSSDSGLDIFDSCSILKTSVGKVNIFCSGAVDINCARAWNSAIRDSRDVVNRLCSFQVLTTSFGTSSSQPFDQSSFLNLIRLCQSTVSAAFADYCNAGGELTCSGTCPCSPSVGVSSGSITTGPYFYSNNQNCVWMISGQNLRLRFTSLGTELNHDFVEIFSCSDPACSAPQSILRTSGSTLPSDELGSSTGYMKVTFTSDGYKTGPGFSADWTVDNGEILIRPPASVCSNFRASNGVYDYPVLTWRTFKAYQDRGLGCMGGLSGRHSIEHDTWACILPQSCASDIPLGSSVCFKYNRARGEFNWWNSSAFPSQGAMIEATFCSPRGLSLVYDAITGVRIDLKHVVYRFRLQDAKDRVVHDIGGSAAGLKPNGCGRFYLWPNSKYELEVQVGEEYYSWKGPFVTFDNVAYVGAPLVPVQKDFTAVILTLTWCSRDAEDLSLFLYPPSSDFSDPLQSAIDGNNRTVAGQVLESGTAYPYELSSFWWIRDGCFDTFCGSKTFLVTGLLPAGNYSFLAYHTSGLTFPSACSVASLYSTMRQGLVGTAWVGEQGTLGSWWHLFNFQTLRRGSVSDVVVRVNYSLVNEMIYPGPVLGSDGKFAGKFPFDPRSIPSKFVIDFVELDANRTGAISTKGCLGRTDLCNLPLTAEHAFSSSVDANLNGRISLEEWNAYQQLVNNFILYEYSFALSQCQGMLLNLTILSATNNSVIPSPYLCQDDSGWIDREGSSCLSYTLQPARCLLATNLSSLDGSSASQRCCVCGGGLFGRCQEDGGWRDSAGRSCVDYFHNLALCSQAASFANGNVDAADMCCSCGGGSQVQSDSQAIMLSSRRLRSDAAGRYLGGLFLLGRDNVLDIRAPGYMRVVEQVNMGARGCVFNFATFLLPSTGKTFAKLRWGDRPADLDIYVFPRNVRNLQGEPVVWRTDDGKLAKTDYVWWGLCLCDTCTCDKRTLLGYNSGDLVPTVALDRDDVSHGKKKFFSSDPSDFIVENGPEVVEFDRLLPGSYMIFINAYAPEDATPTFQGGVSVEIYLSDGASPPDLVDVVRYEGTGHKWFFAGTLEVYVDNVCASSNPTKKQADGSGRCYEWVRAGVIAGFYIQSVFNTLKGEHIESSTSFKVDKLPSSSPVVSSVFHDIQSILTPVKFSASGFMSTVVNVSLLQMSWPVNLTVYMFQDDGASKVVLNWGDRPADLDLYVVPSAVVDGNGNVIQWSNSESRGTPYVSWYGKKITGVVAAGKRTPVITLDRDDQFHGDRSRPLYNGPETASLVQLLPGRYDVFVNAYSPDEPTPTLMGGARVDVYLSDTKTPATLVASVYIDQQYGKWAHAGYVLVTEGSCTMPASKQQADASGLCYSWISDAPAVANFSQRLVQTVSVRSAVDSSLLSSSFSIDGGPQQPVSTRTFAVDGGAHIITYSSAGYLPANFSVNLTGLAFEKVWVYGVSVFLVPDDGMSKIVLRYHVMVNAYPPSALASKIPITSATVEIYLGNTVSKTRLVDVVKYVGSNNLIDVGDLVVYQCPYGTDQPMVRYQEDTGFCYEWQKAASFSPNIPPALKGYLK</sequence>
<dbReference type="RefSeq" id="XP_005821312.1">
    <property type="nucleotide sequence ID" value="XM_005821255.1"/>
</dbReference>
<evidence type="ECO:0000313" key="4">
    <source>
        <dbReference type="EMBL" id="EKX34332.1"/>
    </source>
</evidence>
<evidence type="ECO:0000313" key="6">
    <source>
        <dbReference type="Proteomes" id="UP000011087"/>
    </source>
</evidence>
<name>L1IE26_GUITC</name>
<dbReference type="HOGENOM" id="CLU_242455_0_0_1"/>
<dbReference type="CDD" id="cd00041">
    <property type="entry name" value="CUB"/>
    <property type="match status" value="1"/>
</dbReference>
<evidence type="ECO:0000256" key="1">
    <source>
        <dbReference type="ARBA" id="ARBA00022737"/>
    </source>
</evidence>
<dbReference type="EnsemblProtists" id="EKX34332">
    <property type="protein sequence ID" value="EKX34332"/>
    <property type="gene ID" value="GUITHDRAFT_147306"/>
</dbReference>
<evidence type="ECO:0000313" key="5">
    <source>
        <dbReference type="EnsemblProtists" id="EKX34332"/>
    </source>
</evidence>
<protein>
    <recommendedName>
        <fullName evidence="3">CUB domain-containing protein</fullName>
    </recommendedName>
</protein>
<accession>L1IE26</accession>
<keyword evidence="1" id="KW-0677">Repeat</keyword>
<dbReference type="EMBL" id="JH993112">
    <property type="protein sequence ID" value="EKX34332.1"/>
    <property type="molecule type" value="Genomic_DNA"/>
</dbReference>
<dbReference type="OrthoDB" id="431034at2759"/>
<evidence type="ECO:0000259" key="3">
    <source>
        <dbReference type="PROSITE" id="PS01180"/>
    </source>
</evidence>
<dbReference type="KEGG" id="gtt:GUITHDRAFT_147306"/>
<dbReference type="Proteomes" id="UP000011087">
    <property type="component" value="Unassembled WGS sequence"/>
</dbReference>